<protein>
    <recommendedName>
        <fullName evidence="3">DUF8175 domain-containing protein</fullName>
    </recommendedName>
</protein>
<proteinExistence type="predicted"/>
<evidence type="ECO:0000256" key="1">
    <source>
        <dbReference type="SAM" id="MobiDB-lite"/>
    </source>
</evidence>
<feature type="compositionally biased region" description="Basic and acidic residues" evidence="1">
    <location>
        <begin position="22"/>
        <end position="34"/>
    </location>
</feature>
<keyword evidence="5" id="KW-1185">Reference proteome</keyword>
<sequence>MRAMSLGDDGYGNGQDYGEPAGSDRHLTRTRLPEGEGDAYGPNRRGRGGGSGLSGRNLITVVGVVVLLIAAIAFANRGGGSSSDESDSTGGASAQATAPTGEKPVSGKDGATGIASGFAHTEQGAQSAASNYAVALGGDGMFKTDTRHAIVDGIHTPDAAPALQRDLDKAYSADFFKNVGLNPDGSAPKGLTFVSRTVPVGAKATAYNDSEATVAVWCTGLVGLAGQGSTKPVTQTWFTMTQKLRWVGNDWKITSSEQKQGPAPVSGDVPAAGAEEITNAVNGYGGFTYAR</sequence>
<keyword evidence="2" id="KW-0472">Membrane</keyword>
<name>A0ABP3G315_9ACTN</name>
<accession>A0ABP3G315</accession>
<gene>
    <name evidence="4" type="ORF">GCM10010319_07640</name>
</gene>
<feature type="transmembrane region" description="Helical" evidence="2">
    <location>
        <begin position="57"/>
        <end position="75"/>
    </location>
</feature>
<dbReference type="Proteomes" id="UP001500063">
    <property type="component" value="Unassembled WGS sequence"/>
</dbReference>
<evidence type="ECO:0000313" key="4">
    <source>
        <dbReference type="EMBL" id="GAA0334131.1"/>
    </source>
</evidence>
<feature type="region of interest" description="Disordered" evidence="1">
    <location>
        <begin position="77"/>
        <end position="115"/>
    </location>
</feature>
<comment type="caution">
    <text evidence="4">The sequence shown here is derived from an EMBL/GenBank/DDBJ whole genome shotgun (WGS) entry which is preliminary data.</text>
</comment>
<feature type="domain" description="DUF8175" evidence="3">
    <location>
        <begin position="112"/>
        <end position="263"/>
    </location>
</feature>
<dbReference type="InterPro" id="IPR058488">
    <property type="entry name" value="DUF8175"/>
</dbReference>
<dbReference type="Pfam" id="PF26526">
    <property type="entry name" value="DUF8175"/>
    <property type="match status" value="1"/>
</dbReference>
<organism evidence="4 5">
    <name type="scientific">Streptomyces blastmyceticus</name>
    <dbReference type="NCBI Taxonomy" id="68180"/>
    <lineage>
        <taxon>Bacteria</taxon>
        <taxon>Bacillati</taxon>
        <taxon>Actinomycetota</taxon>
        <taxon>Actinomycetes</taxon>
        <taxon>Kitasatosporales</taxon>
        <taxon>Streptomycetaceae</taxon>
        <taxon>Streptomyces</taxon>
    </lineage>
</organism>
<evidence type="ECO:0000259" key="3">
    <source>
        <dbReference type="Pfam" id="PF26526"/>
    </source>
</evidence>
<evidence type="ECO:0000313" key="5">
    <source>
        <dbReference type="Proteomes" id="UP001500063"/>
    </source>
</evidence>
<evidence type="ECO:0000256" key="2">
    <source>
        <dbReference type="SAM" id="Phobius"/>
    </source>
</evidence>
<keyword evidence="2" id="KW-1133">Transmembrane helix</keyword>
<dbReference type="EMBL" id="BAAABW010000002">
    <property type="protein sequence ID" value="GAA0334131.1"/>
    <property type="molecule type" value="Genomic_DNA"/>
</dbReference>
<keyword evidence="2" id="KW-0812">Transmembrane</keyword>
<feature type="region of interest" description="Disordered" evidence="1">
    <location>
        <begin position="1"/>
        <end position="53"/>
    </location>
</feature>
<reference evidence="5" key="1">
    <citation type="journal article" date="2019" name="Int. J. Syst. Evol. Microbiol.">
        <title>The Global Catalogue of Microorganisms (GCM) 10K type strain sequencing project: providing services to taxonomists for standard genome sequencing and annotation.</title>
        <authorList>
            <consortium name="The Broad Institute Genomics Platform"/>
            <consortium name="The Broad Institute Genome Sequencing Center for Infectious Disease"/>
            <person name="Wu L."/>
            <person name="Ma J."/>
        </authorList>
    </citation>
    <scope>NUCLEOTIDE SEQUENCE [LARGE SCALE GENOMIC DNA]</scope>
    <source>
        <strain evidence="5">JCM 4565</strain>
    </source>
</reference>